<organism evidence="3 4">
    <name type="scientific">Humidesulfovibrio mexicanus</name>
    <dbReference type="NCBI Taxonomy" id="147047"/>
    <lineage>
        <taxon>Bacteria</taxon>
        <taxon>Pseudomonadati</taxon>
        <taxon>Thermodesulfobacteriota</taxon>
        <taxon>Desulfovibrionia</taxon>
        <taxon>Desulfovibrionales</taxon>
        <taxon>Desulfovibrionaceae</taxon>
        <taxon>Humidesulfovibrio</taxon>
    </lineage>
</organism>
<dbReference type="GO" id="GO:0015074">
    <property type="term" value="P:DNA integration"/>
    <property type="evidence" value="ECO:0007669"/>
    <property type="project" value="InterPro"/>
</dbReference>
<name>A0A238YDE7_9BACT</name>
<evidence type="ECO:0000313" key="3">
    <source>
        <dbReference type="EMBL" id="SNR69157.1"/>
    </source>
</evidence>
<accession>A0A238YDE7</accession>
<dbReference type="InterPro" id="IPR001584">
    <property type="entry name" value="Integrase_cat-core"/>
</dbReference>
<dbReference type="OrthoDB" id="5456148at2"/>
<feature type="domain" description="Integrase catalytic" evidence="2">
    <location>
        <begin position="19"/>
        <end position="78"/>
    </location>
</feature>
<evidence type="ECO:0000256" key="1">
    <source>
        <dbReference type="SAM" id="MobiDB-lite"/>
    </source>
</evidence>
<dbReference type="InterPro" id="IPR012337">
    <property type="entry name" value="RNaseH-like_sf"/>
</dbReference>
<evidence type="ECO:0000313" key="4">
    <source>
        <dbReference type="Proteomes" id="UP000198324"/>
    </source>
</evidence>
<evidence type="ECO:0000259" key="2">
    <source>
        <dbReference type="Pfam" id="PF13683"/>
    </source>
</evidence>
<dbReference type="GO" id="GO:0003676">
    <property type="term" value="F:nucleic acid binding"/>
    <property type="evidence" value="ECO:0007669"/>
    <property type="project" value="InterPro"/>
</dbReference>
<dbReference type="Proteomes" id="UP000198324">
    <property type="component" value="Unassembled WGS sequence"/>
</dbReference>
<dbReference type="AlphaFoldDB" id="A0A238YDE7"/>
<dbReference type="SUPFAM" id="SSF53098">
    <property type="entry name" value="Ribonuclease H-like"/>
    <property type="match status" value="1"/>
</dbReference>
<reference evidence="3 4" key="1">
    <citation type="submission" date="2017-06" db="EMBL/GenBank/DDBJ databases">
        <authorList>
            <person name="Kim H.J."/>
            <person name="Triplett B.A."/>
        </authorList>
    </citation>
    <scope>NUCLEOTIDE SEQUENCE [LARGE SCALE GENOMIC DNA]</scope>
    <source>
        <strain evidence="3 4">DSM 13116</strain>
    </source>
</reference>
<sequence>MTAANGERTRPPYWPSGRTRPYTPRIIRKAERFIQTALREWAYAVGSASSNERANELPRWLHEYNYHQNNSALQNKPPISRIGQVVNNVLQLHT</sequence>
<dbReference type="Pfam" id="PF13683">
    <property type="entry name" value="rve_3"/>
    <property type="match status" value="1"/>
</dbReference>
<keyword evidence="4" id="KW-1185">Reference proteome</keyword>
<feature type="region of interest" description="Disordered" evidence="1">
    <location>
        <begin position="1"/>
        <end position="21"/>
    </location>
</feature>
<protein>
    <submittedName>
        <fullName evidence="3">Integrase core domain-containing protein</fullName>
    </submittedName>
</protein>
<dbReference type="InterPro" id="IPR036397">
    <property type="entry name" value="RNaseH_sf"/>
</dbReference>
<dbReference type="Gene3D" id="3.30.420.10">
    <property type="entry name" value="Ribonuclease H-like superfamily/Ribonuclease H"/>
    <property type="match status" value="1"/>
</dbReference>
<dbReference type="EMBL" id="FZOC01000001">
    <property type="protein sequence ID" value="SNR69157.1"/>
    <property type="molecule type" value="Genomic_DNA"/>
</dbReference>
<proteinExistence type="predicted"/>
<gene>
    <name evidence="3" type="ORF">SAMN04488503_0894</name>
</gene>